<dbReference type="CDD" id="cd07377">
    <property type="entry name" value="WHTH_GntR"/>
    <property type="match status" value="1"/>
</dbReference>
<evidence type="ECO:0000256" key="3">
    <source>
        <dbReference type="ARBA" id="ARBA00023015"/>
    </source>
</evidence>
<dbReference type="InterPro" id="IPR015422">
    <property type="entry name" value="PyrdxlP-dep_Trfase_small"/>
</dbReference>
<dbReference type="Gene3D" id="1.10.10.10">
    <property type="entry name" value="Winged helix-like DNA-binding domain superfamily/Winged helix DNA-binding domain"/>
    <property type="match status" value="1"/>
</dbReference>
<feature type="domain" description="HTH gntR-type" evidence="6">
    <location>
        <begin position="10"/>
        <end position="78"/>
    </location>
</feature>
<keyword evidence="8" id="KW-1185">Reference proteome</keyword>
<dbReference type="AlphaFoldDB" id="A0A9J6P4A4"/>
<proteinExistence type="inferred from homology"/>
<dbReference type="SUPFAM" id="SSF53383">
    <property type="entry name" value="PLP-dependent transferases"/>
    <property type="match status" value="1"/>
</dbReference>
<protein>
    <submittedName>
        <fullName evidence="7">PLP-dependent aminotransferase family protein</fullName>
    </submittedName>
</protein>
<dbReference type="InterPro" id="IPR015424">
    <property type="entry name" value="PyrdxlP-dep_Trfase"/>
</dbReference>
<dbReference type="Gene3D" id="3.40.640.10">
    <property type="entry name" value="Type I PLP-dependent aspartate aminotransferase-like (Major domain)"/>
    <property type="match status" value="1"/>
</dbReference>
<evidence type="ECO:0000313" key="8">
    <source>
        <dbReference type="Proteomes" id="UP001056429"/>
    </source>
</evidence>
<dbReference type="PROSITE" id="PS50949">
    <property type="entry name" value="HTH_GNTR"/>
    <property type="match status" value="1"/>
</dbReference>
<dbReference type="InterPro" id="IPR036390">
    <property type="entry name" value="WH_DNA-bd_sf"/>
</dbReference>
<keyword evidence="4" id="KW-0238">DNA-binding</keyword>
<evidence type="ECO:0000256" key="5">
    <source>
        <dbReference type="ARBA" id="ARBA00023163"/>
    </source>
</evidence>
<keyword evidence="7" id="KW-0808">Transferase</keyword>
<dbReference type="PANTHER" id="PTHR46577:SF1">
    <property type="entry name" value="HTH-TYPE TRANSCRIPTIONAL REGULATORY PROTEIN GABR"/>
    <property type="match status" value="1"/>
</dbReference>
<comment type="similarity">
    <text evidence="1">In the C-terminal section; belongs to the class-I pyridoxal-phosphate-dependent aminotransferase family.</text>
</comment>
<evidence type="ECO:0000313" key="7">
    <source>
        <dbReference type="EMBL" id="MCM1990913.1"/>
    </source>
</evidence>
<keyword evidence="3" id="KW-0805">Transcription regulation</keyword>
<reference evidence="7" key="1">
    <citation type="journal article" date="2021" name="mSystems">
        <title>Bacteria and Archaea Synergistically Convert Glycine Betaine to Biogenic Methane in the Formosa Cold Seep of the South China Sea.</title>
        <authorList>
            <person name="Li L."/>
            <person name="Zhang W."/>
            <person name="Zhang S."/>
            <person name="Song L."/>
            <person name="Sun Q."/>
            <person name="Zhang H."/>
            <person name="Xiang H."/>
            <person name="Dong X."/>
        </authorList>
    </citation>
    <scope>NUCLEOTIDE SEQUENCE</scope>
    <source>
        <strain evidence="7">ZWT</strain>
    </source>
</reference>
<dbReference type="SMART" id="SM00345">
    <property type="entry name" value="HTH_GNTR"/>
    <property type="match status" value="1"/>
</dbReference>
<evidence type="ECO:0000256" key="2">
    <source>
        <dbReference type="ARBA" id="ARBA00022898"/>
    </source>
</evidence>
<dbReference type="GO" id="GO:0003700">
    <property type="term" value="F:DNA-binding transcription factor activity"/>
    <property type="evidence" value="ECO:0007669"/>
    <property type="project" value="InterPro"/>
</dbReference>
<dbReference type="Pfam" id="PF00392">
    <property type="entry name" value="GntR"/>
    <property type="match status" value="1"/>
</dbReference>
<reference evidence="7" key="2">
    <citation type="submission" date="2021-04" db="EMBL/GenBank/DDBJ databases">
        <authorList>
            <person name="Dong X."/>
        </authorList>
    </citation>
    <scope>NUCLEOTIDE SEQUENCE</scope>
    <source>
        <strain evidence="7">ZWT</strain>
    </source>
</reference>
<keyword evidence="2" id="KW-0663">Pyridoxal phosphate</keyword>
<keyword evidence="7" id="KW-0032">Aminotransferase</keyword>
<dbReference type="GO" id="GO:0003677">
    <property type="term" value="F:DNA binding"/>
    <property type="evidence" value="ECO:0007669"/>
    <property type="project" value="UniProtKB-KW"/>
</dbReference>
<evidence type="ECO:0000256" key="1">
    <source>
        <dbReference type="ARBA" id="ARBA00005384"/>
    </source>
</evidence>
<gene>
    <name evidence="7" type="ORF">KDK92_14370</name>
</gene>
<dbReference type="Proteomes" id="UP001056429">
    <property type="component" value="Unassembled WGS sequence"/>
</dbReference>
<dbReference type="InterPro" id="IPR051446">
    <property type="entry name" value="HTH_trans_reg/aminotransferase"/>
</dbReference>
<accession>A0A9J6P4A4</accession>
<dbReference type="GO" id="GO:0030170">
    <property type="term" value="F:pyridoxal phosphate binding"/>
    <property type="evidence" value="ECO:0007669"/>
    <property type="project" value="InterPro"/>
</dbReference>
<dbReference type="GO" id="GO:0008483">
    <property type="term" value="F:transaminase activity"/>
    <property type="evidence" value="ECO:0007669"/>
    <property type="project" value="UniProtKB-KW"/>
</dbReference>
<dbReference type="RefSeq" id="WP_250860024.1">
    <property type="nucleotide sequence ID" value="NZ_JAGSOJ010000003.1"/>
</dbReference>
<dbReference type="Pfam" id="PF00155">
    <property type="entry name" value="Aminotran_1_2"/>
    <property type="match status" value="1"/>
</dbReference>
<dbReference type="InterPro" id="IPR036388">
    <property type="entry name" value="WH-like_DNA-bd_sf"/>
</dbReference>
<dbReference type="InterPro" id="IPR004839">
    <property type="entry name" value="Aminotransferase_I/II_large"/>
</dbReference>
<dbReference type="CDD" id="cd00609">
    <property type="entry name" value="AAT_like"/>
    <property type="match status" value="1"/>
</dbReference>
<dbReference type="InterPro" id="IPR015421">
    <property type="entry name" value="PyrdxlP-dep_Trfase_major"/>
</dbReference>
<evidence type="ECO:0000259" key="6">
    <source>
        <dbReference type="PROSITE" id="PS50949"/>
    </source>
</evidence>
<dbReference type="PANTHER" id="PTHR46577">
    <property type="entry name" value="HTH-TYPE TRANSCRIPTIONAL REGULATORY PROTEIN GABR"/>
    <property type="match status" value="1"/>
</dbReference>
<sequence>MFFIQFKENKKKYIQLSDYIKNMIENGSLTAGSKLPSTRELSEELKIGRSTVLKSYEILEVEEYIFTIKGKGTFINELKIKYNKNREFTNSSLINWEEHMNKYAKRAVELDIMKWDSQYKKGMISFKSIAPDGDTFDIDGFKRAFYNRLSLEGSNLLNYGYAKGYKPLTEWLLKYMVDKGVNIEGKDILITNGFTEGLNIVLSAICESGDKVLCENPTHNTAIKILKMREVNLIGINIKSREGIDIKELKELIENNDIKAVFLIPSYHNPTGLVMTYEKREEIYSILSENNIPIIEDWFAEELNYSGDHVKSITAIGGSNNNVINIGSFSKILFPGMRIGWVFGDKSLIDALESIKRGLNIHTSFIDQGILYEYLESEQFPQFIKRIRRRYKLKYELMKEMIEENIKYEHLLGDGGLYMYVILPSKIKVRALLKRCIKRGVIFTCGDVFSVSNEDSDGVISNKYNYENGLRLGFSKLKNSEIKKGIRIIGEEIKEMLNE</sequence>
<name>A0A9J6P4A4_9CLOT</name>
<evidence type="ECO:0000256" key="4">
    <source>
        <dbReference type="ARBA" id="ARBA00023125"/>
    </source>
</evidence>
<dbReference type="SUPFAM" id="SSF46785">
    <property type="entry name" value="Winged helix' DNA-binding domain"/>
    <property type="match status" value="1"/>
</dbReference>
<comment type="caution">
    <text evidence="7">The sequence shown here is derived from an EMBL/GenBank/DDBJ whole genome shotgun (WGS) entry which is preliminary data.</text>
</comment>
<dbReference type="Gene3D" id="3.90.1150.10">
    <property type="entry name" value="Aspartate Aminotransferase, domain 1"/>
    <property type="match status" value="1"/>
</dbReference>
<dbReference type="EMBL" id="JAGSOJ010000003">
    <property type="protein sequence ID" value="MCM1990913.1"/>
    <property type="molecule type" value="Genomic_DNA"/>
</dbReference>
<dbReference type="InterPro" id="IPR000524">
    <property type="entry name" value="Tscrpt_reg_HTH_GntR"/>
</dbReference>
<organism evidence="7 8">
    <name type="scientific">Oceanirhabdus seepicola</name>
    <dbReference type="NCBI Taxonomy" id="2828781"/>
    <lineage>
        <taxon>Bacteria</taxon>
        <taxon>Bacillati</taxon>
        <taxon>Bacillota</taxon>
        <taxon>Clostridia</taxon>
        <taxon>Eubacteriales</taxon>
        <taxon>Clostridiaceae</taxon>
        <taxon>Oceanirhabdus</taxon>
    </lineage>
</organism>
<keyword evidence="5" id="KW-0804">Transcription</keyword>